<proteinExistence type="predicted"/>
<dbReference type="Proteomes" id="UP000046393">
    <property type="component" value="Unplaced"/>
</dbReference>
<protein>
    <submittedName>
        <fullName evidence="2">FBD domain-containing protein</fullName>
    </submittedName>
</protein>
<accession>A0A0N5AJR2</accession>
<dbReference type="WBParaSite" id="SMUV_0000470701-mRNA-1">
    <property type="protein sequence ID" value="SMUV_0000470701-mRNA-1"/>
    <property type="gene ID" value="SMUV_0000470701"/>
</dbReference>
<reference evidence="2" key="1">
    <citation type="submission" date="2017-02" db="UniProtKB">
        <authorList>
            <consortium name="WormBaseParasite"/>
        </authorList>
    </citation>
    <scope>IDENTIFICATION</scope>
</reference>
<dbReference type="AlphaFoldDB" id="A0A0N5AJR2"/>
<organism evidence="1 2">
    <name type="scientific">Syphacia muris</name>
    <dbReference type="NCBI Taxonomy" id="451379"/>
    <lineage>
        <taxon>Eukaryota</taxon>
        <taxon>Metazoa</taxon>
        <taxon>Ecdysozoa</taxon>
        <taxon>Nematoda</taxon>
        <taxon>Chromadorea</taxon>
        <taxon>Rhabditida</taxon>
        <taxon>Spirurina</taxon>
        <taxon>Oxyuridomorpha</taxon>
        <taxon>Oxyuroidea</taxon>
        <taxon>Oxyuridae</taxon>
        <taxon>Syphacia</taxon>
    </lineage>
</organism>
<name>A0A0N5AJR2_9BILA</name>
<keyword evidence="1" id="KW-1185">Reference proteome</keyword>
<sequence>MFVREFFKVRLALLNTNRVRVEREGLYVVLLMKEGKASVFAKCFLLEAFELENVIKVLIGKPKMESKNSLEELSIHKFLLHCASATFLVGSVH</sequence>
<evidence type="ECO:0000313" key="1">
    <source>
        <dbReference type="Proteomes" id="UP000046393"/>
    </source>
</evidence>
<evidence type="ECO:0000313" key="2">
    <source>
        <dbReference type="WBParaSite" id="SMUV_0000470701-mRNA-1"/>
    </source>
</evidence>